<sequence>IDCDEEKELCTKYKVNAYPAVRLLKRGNEGEVISTRYRGKRTRRAIVSFAKKAYLPPVTHLQLADLKNFKEVDNIVIIAYVQSDQESVLLDFKATASLHHQDFVFGYVTEMPIADAEGLKVPSIVSYKADGDNRILNGPFGVPEIETFLRVVKDDIISEFSERYIETYMSKSKLTAYIFVTNEEDGIALRRTLTSLAKTFQNVITFGLVDAVEYAPMAKSYGLIEDVFPALVVHAPMNDNVFLYKQGKAITAETTDIMLRTILQAKATNGQVFGTEEQDHSSH</sequence>
<dbReference type="CDD" id="cd02981">
    <property type="entry name" value="PDI_b_family"/>
    <property type="match status" value="1"/>
</dbReference>
<dbReference type="GO" id="GO:0034976">
    <property type="term" value="P:response to endoplasmic reticulum stress"/>
    <property type="evidence" value="ECO:0007669"/>
    <property type="project" value="TreeGrafter"/>
</dbReference>
<name>A0A6A5WVE7_9PLEO</name>
<dbReference type="GO" id="GO:0003756">
    <property type="term" value="F:protein disulfide isomerase activity"/>
    <property type="evidence" value="ECO:0007669"/>
    <property type="project" value="TreeGrafter"/>
</dbReference>
<proteinExistence type="inferred from homology"/>
<accession>A0A6A5WVE7</accession>
<dbReference type="EMBL" id="ML977565">
    <property type="protein sequence ID" value="KAF2004954.1"/>
    <property type="molecule type" value="Genomic_DNA"/>
</dbReference>
<dbReference type="CDD" id="cd02961">
    <property type="entry name" value="PDI_a_family"/>
    <property type="match status" value="1"/>
</dbReference>
<feature type="domain" description="Thioredoxin" evidence="2">
    <location>
        <begin position="1"/>
        <end position="51"/>
    </location>
</feature>
<dbReference type="Proteomes" id="UP000799779">
    <property type="component" value="Unassembled WGS sequence"/>
</dbReference>
<dbReference type="InterPro" id="IPR036249">
    <property type="entry name" value="Thioredoxin-like_sf"/>
</dbReference>
<feature type="non-terminal residue" evidence="3">
    <location>
        <position position="283"/>
    </location>
</feature>
<dbReference type="Gene3D" id="3.40.30.10">
    <property type="entry name" value="Glutaredoxin"/>
    <property type="match status" value="3"/>
</dbReference>
<evidence type="ECO:0000259" key="2">
    <source>
        <dbReference type="Pfam" id="PF00085"/>
    </source>
</evidence>
<dbReference type="GO" id="GO:0006457">
    <property type="term" value="P:protein folding"/>
    <property type="evidence" value="ECO:0007669"/>
    <property type="project" value="TreeGrafter"/>
</dbReference>
<feature type="non-terminal residue" evidence="3">
    <location>
        <position position="1"/>
    </location>
</feature>
<dbReference type="Pfam" id="PF00085">
    <property type="entry name" value="Thioredoxin"/>
    <property type="match status" value="1"/>
</dbReference>
<dbReference type="OrthoDB" id="427280at2759"/>
<dbReference type="InterPro" id="IPR013766">
    <property type="entry name" value="Thioredoxin_domain"/>
</dbReference>
<dbReference type="Pfam" id="PF13848">
    <property type="entry name" value="Thioredoxin_6"/>
    <property type="match status" value="1"/>
</dbReference>
<dbReference type="AlphaFoldDB" id="A0A6A5WVE7"/>
<gene>
    <name evidence="3" type="ORF">P154DRAFT_414685</name>
</gene>
<evidence type="ECO:0000313" key="4">
    <source>
        <dbReference type="Proteomes" id="UP000799779"/>
    </source>
</evidence>
<dbReference type="PANTHER" id="PTHR18929">
    <property type="entry name" value="PROTEIN DISULFIDE ISOMERASE"/>
    <property type="match status" value="1"/>
</dbReference>
<dbReference type="SUPFAM" id="SSF52833">
    <property type="entry name" value="Thioredoxin-like"/>
    <property type="match status" value="3"/>
</dbReference>
<dbReference type="GO" id="GO:0005783">
    <property type="term" value="C:endoplasmic reticulum"/>
    <property type="evidence" value="ECO:0007669"/>
    <property type="project" value="TreeGrafter"/>
</dbReference>
<reference evidence="3" key="1">
    <citation type="journal article" date="2020" name="Stud. Mycol.">
        <title>101 Dothideomycetes genomes: a test case for predicting lifestyles and emergence of pathogens.</title>
        <authorList>
            <person name="Haridas S."/>
            <person name="Albert R."/>
            <person name="Binder M."/>
            <person name="Bloem J."/>
            <person name="Labutti K."/>
            <person name="Salamov A."/>
            <person name="Andreopoulos B."/>
            <person name="Baker S."/>
            <person name="Barry K."/>
            <person name="Bills G."/>
            <person name="Bluhm B."/>
            <person name="Cannon C."/>
            <person name="Castanera R."/>
            <person name="Culley D."/>
            <person name="Daum C."/>
            <person name="Ezra D."/>
            <person name="Gonzalez J."/>
            <person name="Henrissat B."/>
            <person name="Kuo A."/>
            <person name="Liang C."/>
            <person name="Lipzen A."/>
            <person name="Lutzoni F."/>
            <person name="Magnuson J."/>
            <person name="Mondo S."/>
            <person name="Nolan M."/>
            <person name="Ohm R."/>
            <person name="Pangilinan J."/>
            <person name="Park H.-J."/>
            <person name="Ramirez L."/>
            <person name="Alfaro M."/>
            <person name="Sun H."/>
            <person name="Tritt A."/>
            <person name="Yoshinaga Y."/>
            <person name="Zwiers L.-H."/>
            <person name="Turgeon B."/>
            <person name="Goodwin S."/>
            <person name="Spatafora J."/>
            <person name="Crous P."/>
            <person name="Grigoriev I."/>
        </authorList>
    </citation>
    <scope>NUCLEOTIDE SEQUENCE</scope>
    <source>
        <strain evidence="3">CBS 123094</strain>
    </source>
</reference>
<evidence type="ECO:0000313" key="3">
    <source>
        <dbReference type="EMBL" id="KAF2004954.1"/>
    </source>
</evidence>
<protein>
    <recommendedName>
        <fullName evidence="2">Thioredoxin domain-containing protein</fullName>
    </recommendedName>
</protein>
<evidence type="ECO:0000256" key="1">
    <source>
        <dbReference type="ARBA" id="ARBA00006347"/>
    </source>
</evidence>
<organism evidence="3 4">
    <name type="scientific">Amniculicola lignicola CBS 123094</name>
    <dbReference type="NCBI Taxonomy" id="1392246"/>
    <lineage>
        <taxon>Eukaryota</taxon>
        <taxon>Fungi</taxon>
        <taxon>Dikarya</taxon>
        <taxon>Ascomycota</taxon>
        <taxon>Pezizomycotina</taxon>
        <taxon>Dothideomycetes</taxon>
        <taxon>Pleosporomycetidae</taxon>
        <taxon>Pleosporales</taxon>
        <taxon>Amniculicolaceae</taxon>
        <taxon>Amniculicola</taxon>
    </lineage>
</organism>
<keyword evidence="4" id="KW-1185">Reference proteome</keyword>
<dbReference type="CDD" id="cd02982">
    <property type="entry name" value="PDI_b'_family"/>
    <property type="match status" value="1"/>
</dbReference>
<comment type="similarity">
    <text evidence="1">Belongs to the protein disulfide isomerase family.</text>
</comment>